<dbReference type="GO" id="GO:0005634">
    <property type="term" value="C:nucleus"/>
    <property type="evidence" value="ECO:0007669"/>
    <property type="project" value="UniProtKB-SubCell"/>
</dbReference>
<evidence type="ECO:0000256" key="3">
    <source>
        <dbReference type="ARBA" id="ARBA00022771"/>
    </source>
</evidence>
<evidence type="ECO:0000256" key="1">
    <source>
        <dbReference type="ARBA" id="ARBA00004123"/>
    </source>
</evidence>
<keyword evidence="4" id="KW-0862">Zinc</keyword>
<dbReference type="SMART" id="SM00614">
    <property type="entry name" value="ZnF_BED"/>
    <property type="match status" value="1"/>
</dbReference>
<dbReference type="GO" id="GO:0046983">
    <property type="term" value="F:protein dimerization activity"/>
    <property type="evidence" value="ECO:0007669"/>
    <property type="project" value="InterPro"/>
</dbReference>
<keyword evidence="11" id="KW-1185">Reference proteome</keyword>
<evidence type="ECO:0000256" key="2">
    <source>
        <dbReference type="ARBA" id="ARBA00022723"/>
    </source>
</evidence>
<accession>A0A6P6LZ31</accession>
<reference evidence="12" key="1">
    <citation type="submission" date="2025-08" db="UniProtKB">
        <authorList>
            <consortium name="RefSeq"/>
        </authorList>
    </citation>
    <scope>IDENTIFICATION</scope>
    <source>
        <strain evidence="12">Wakin</strain>
        <tissue evidence="12">Muscle</tissue>
    </source>
</reference>
<feature type="domain" description="BED-type" evidence="10">
    <location>
        <begin position="62"/>
        <end position="117"/>
    </location>
</feature>
<keyword evidence="6" id="KW-0238">DNA-binding</keyword>
<dbReference type="SUPFAM" id="SSF53098">
    <property type="entry name" value="Ribonuclease H-like"/>
    <property type="match status" value="1"/>
</dbReference>
<dbReference type="InterPro" id="IPR003656">
    <property type="entry name" value="Znf_BED"/>
</dbReference>
<evidence type="ECO:0000256" key="7">
    <source>
        <dbReference type="ARBA" id="ARBA00023163"/>
    </source>
</evidence>
<keyword evidence="7" id="KW-0804">Transcription</keyword>
<keyword evidence="3 9" id="KW-0863">Zinc-finger</keyword>
<dbReference type="AlphaFoldDB" id="A0A6P6LZ31"/>
<evidence type="ECO:0000256" key="9">
    <source>
        <dbReference type="PROSITE-ProRule" id="PRU00027"/>
    </source>
</evidence>
<dbReference type="InterPro" id="IPR008906">
    <property type="entry name" value="HATC_C_dom"/>
</dbReference>
<dbReference type="KEGG" id="caua:113063488"/>
<dbReference type="OrthoDB" id="1607513at2759"/>
<evidence type="ECO:0000256" key="8">
    <source>
        <dbReference type="ARBA" id="ARBA00023242"/>
    </source>
</evidence>
<dbReference type="PROSITE" id="PS50808">
    <property type="entry name" value="ZF_BED"/>
    <property type="match status" value="1"/>
</dbReference>
<dbReference type="InterPro" id="IPR052035">
    <property type="entry name" value="ZnF_BED_domain_contain"/>
</dbReference>
<sequence>MRFSNRNVRDLRWARDASERAENSAATTFHPVSSSLTCSAMASASTEQSVTDTAATLISKRNSTSVVWNYFGFKKEDAAQLQVLCRACRAPVATSRGNTTNLFQHLKKYHRSMYDSCMTKMPSTSAPDRPNTSRQGSLTEMFESVTPYERNSKRHGEITRAITEFIAKDMMPLSTVTKPGFVALTYTLDKRYNIPSRTYFSQTAIPELYKKCKEKVAAEVKTVEFFASTTDMWSSRTAEPYQSLTVHFIDEDFNLRARCLQTTYFPDDHTGENIAAGLREGLASWDLHEENHVCITTDNASNMVLAARLNEWTRLQCFGHRLHLAIENALKDDRVSRATALCRKLVGHFFHSWKKKAALMEAQRELKLPEHNLITECPTRWGSKEMMIARVLEQAKAISQVLSGDRYARSLIPTWQDIDVLESIHKALHPLLEFTDALSGEEYVSISYLKPVLHLFATSVLAEDAEDTDLTKSIKTKVLAYLNNKYGDPNIQELLDVACFLDPRFKIQYISTDNIPAIKTRLKTEMVDLAQRTYHREKRSRTETVQMPQSAQPLGEKAKRSLGSFFKTSAASPSLPVEDVAEAELNNYLMTPTIDGEDDPLAWWRVHKISYPQLCIMARKYLCVPATSAPSERLFSTGGNIVTCTRSSLKPAKVNILVFLAKNL</sequence>
<keyword evidence="5" id="KW-0805">Transcription regulation</keyword>
<evidence type="ECO:0000256" key="5">
    <source>
        <dbReference type="ARBA" id="ARBA00023015"/>
    </source>
</evidence>
<dbReference type="GeneID" id="113063488"/>
<evidence type="ECO:0000256" key="6">
    <source>
        <dbReference type="ARBA" id="ARBA00023125"/>
    </source>
</evidence>
<dbReference type="InterPro" id="IPR036236">
    <property type="entry name" value="Znf_C2H2_sf"/>
</dbReference>
<name>A0A6P6LZ31_CARAU</name>
<dbReference type="SUPFAM" id="SSF57667">
    <property type="entry name" value="beta-beta-alpha zinc fingers"/>
    <property type="match status" value="1"/>
</dbReference>
<proteinExistence type="predicted"/>
<dbReference type="InterPro" id="IPR012337">
    <property type="entry name" value="RNaseH-like_sf"/>
</dbReference>
<dbReference type="GO" id="GO:0008270">
    <property type="term" value="F:zinc ion binding"/>
    <property type="evidence" value="ECO:0007669"/>
    <property type="project" value="UniProtKB-KW"/>
</dbReference>
<dbReference type="RefSeq" id="XP_026089718.1">
    <property type="nucleotide sequence ID" value="XM_026233933.1"/>
</dbReference>
<evidence type="ECO:0000313" key="11">
    <source>
        <dbReference type="Proteomes" id="UP000515129"/>
    </source>
</evidence>
<dbReference type="PANTHER" id="PTHR46481:SF9">
    <property type="entry name" value="ZINC FINGER BED DOMAIN-CONTAINING PROTEIN 1-LIKE"/>
    <property type="match status" value="1"/>
</dbReference>
<evidence type="ECO:0000259" key="10">
    <source>
        <dbReference type="PROSITE" id="PS50808"/>
    </source>
</evidence>
<dbReference type="GO" id="GO:0003677">
    <property type="term" value="F:DNA binding"/>
    <property type="evidence" value="ECO:0007669"/>
    <property type="project" value="UniProtKB-KW"/>
</dbReference>
<comment type="subcellular location">
    <subcellularLocation>
        <location evidence="1">Nucleus</location>
    </subcellularLocation>
</comment>
<keyword evidence="8" id="KW-0539">Nucleus</keyword>
<protein>
    <submittedName>
        <fullName evidence="12">Zinc finger BED domain-containing protein 1-like</fullName>
    </submittedName>
</protein>
<dbReference type="Pfam" id="PF05699">
    <property type="entry name" value="Dimer_Tnp_hAT"/>
    <property type="match status" value="1"/>
</dbReference>
<dbReference type="PANTHER" id="PTHR46481">
    <property type="entry name" value="ZINC FINGER BED DOMAIN-CONTAINING PROTEIN 4"/>
    <property type="match status" value="1"/>
</dbReference>
<keyword evidence="2" id="KW-0479">Metal-binding</keyword>
<dbReference type="SUPFAM" id="SSF140996">
    <property type="entry name" value="Hermes dimerisation domain"/>
    <property type="match status" value="1"/>
</dbReference>
<organism evidence="11 12">
    <name type="scientific">Carassius auratus</name>
    <name type="common">Goldfish</name>
    <dbReference type="NCBI Taxonomy" id="7957"/>
    <lineage>
        <taxon>Eukaryota</taxon>
        <taxon>Metazoa</taxon>
        <taxon>Chordata</taxon>
        <taxon>Craniata</taxon>
        <taxon>Vertebrata</taxon>
        <taxon>Euteleostomi</taxon>
        <taxon>Actinopterygii</taxon>
        <taxon>Neopterygii</taxon>
        <taxon>Teleostei</taxon>
        <taxon>Ostariophysi</taxon>
        <taxon>Cypriniformes</taxon>
        <taxon>Cyprinidae</taxon>
        <taxon>Cyprininae</taxon>
        <taxon>Carassius</taxon>
    </lineage>
</organism>
<gene>
    <name evidence="12" type="primary">LOC113063488</name>
</gene>
<evidence type="ECO:0000313" key="12">
    <source>
        <dbReference type="RefSeq" id="XP_026089718.1"/>
    </source>
</evidence>
<evidence type="ECO:0000256" key="4">
    <source>
        <dbReference type="ARBA" id="ARBA00022833"/>
    </source>
</evidence>
<dbReference type="Pfam" id="PF02892">
    <property type="entry name" value="zf-BED"/>
    <property type="match status" value="1"/>
</dbReference>
<dbReference type="Proteomes" id="UP000515129">
    <property type="component" value="Chromosome 45"/>
</dbReference>